<dbReference type="EMBL" id="KB308985">
    <property type="protein sequence ID" value="ELT95849.1"/>
    <property type="molecule type" value="Genomic_DNA"/>
</dbReference>
<dbReference type="InterPro" id="IPR032675">
    <property type="entry name" value="LRR_dom_sf"/>
</dbReference>
<keyword evidence="2" id="KW-0808">Transferase</keyword>
<dbReference type="AlphaFoldDB" id="R7TQD8"/>
<evidence type="ECO:0000256" key="2">
    <source>
        <dbReference type="ARBA" id="ARBA00022679"/>
    </source>
</evidence>
<dbReference type="InterPro" id="IPR001611">
    <property type="entry name" value="Leu-rich_rpt"/>
</dbReference>
<evidence type="ECO:0000256" key="1">
    <source>
        <dbReference type="ARBA" id="ARBA00022614"/>
    </source>
</evidence>
<dbReference type="GO" id="GO:0005829">
    <property type="term" value="C:cytosol"/>
    <property type="evidence" value="ECO:0007669"/>
    <property type="project" value="TreeGrafter"/>
</dbReference>
<dbReference type="SMART" id="SM00072">
    <property type="entry name" value="GuKc"/>
    <property type="match status" value="1"/>
</dbReference>
<dbReference type="GO" id="GO:0009966">
    <property type="term" value="P:regulation of signal transduction"/>
    <property type="evidence" value="ECO:0007669"/>
    <property type="project" value="UniProtKB-ARBA"/>
</dbReference>
<dbReference type="SMART" id="SM00365">
    <property type="entry name" value="LRR_SD22"/>
    <property type="match status" value="6"/>
</dbReference>
<evidence type="ECO:0000256" key="3">
    <source>
        <dbReference type="ARBA" id="ARBA00022737"/>
    </source>
</evidence>
<dbReference type="Pfam" id="PF14580">
    <property type="entry name" value="LRR_9"/>
    <property type="match status" value="1"/>
</dbReference>
<keyword evidence="3" id="KW-0677">Repeat</keyword>
<dbReference type="PROSITE" id="PS51450">
    <property type="entry name" value="LRR"/>
    <property type="match status" value="5"/>
</dbReference>
<dbReference type="InterPro" id="IPR025875">
    <property type="entry name" value="Leu-rich_rpt_4"/>
</dbReference>
<dbReference type="Gene3D" id="3.80.10.10">
    <property type="entry name" value="Ribonuclease Inhibitor"/>
    <property type="match status" value="2"/>
</dbReference>
<reference evidence="8" key="1">
    <citation type="submission" date="2012-12" db="EMBL/GenBank/DDBJ databases">
        <authorList>
            <person name="Hellsten U."/>
            <person name="Grimwood J."/>
            <person name="Chapman J.A."/>
            <person name="Shapiro H."/>
            <person name="Aerts A."/>
            <person name="Otillar R.P."/>
            <person name="Terry A.Y."/>
            <person name="Boore J.L."/>
            <person name="Simakov O."/>
            <person name="Marletaz F."/>
            <person name="Cho S.-J."/>
            <person name="Edsinger-Gonzales E."/>
            <person name="Havlak P."/>
            <person name="Kuo D.-H."/>
            <person name="Larsson T."/>
            <person name="Lv J."/>
            <person name="Arendt D."/>
            <person name="Savage R."/>
            <person name="Osoegawa K."/>
            <person name="de Jong P."/>
            <person name="Lindberg D.R."/>
            <person name="Seaver E.C."/>
            <person name="Weisblat D.A."/>
            <person name="Putnam N.H."/>
            <person name="Grigoriev I.V."/>
            <person name="Rokhsar D.S."/>
        </authorList>
    </citation>
    <scope>NUCLEOTIDE SEQUENCE</scope>
    <source>
        <strain evidence="8">I ESC-2004</strain>
    </source>
</reference>
<dbReference type="SUPFAM" id="SSF52058">
    <property type="entry name" value="L domain-like"/>
    <property type="match status" value="1"/>
</dbReference>
<dbReference type="FunFam" id="3.40.50.300:FF:000828">
    <property type="entry name" value="leucine-rich repeat and guanylate kinase domain-containing protein-like"/>
    <property type="match status" value="1"/>
</dbReference>
<dbReference type="SMART" id="SM00369">
    <property type="entry name" value="LRR_TYP"/>
    <property type="match status" value="3"/>
</dbReference>
<dbReference type="CDD" id="cd00071">
    <property type="entry name" value="GMPK"/>
    <property type="match status" value="1"/>
</dbReference>
<dbReference type="STRING" id="283909.R7TQD8"/>
<organism evidence="6">
    <name type="scientific">Capitella teleta</name>
    <name type="common">Polychaete worm</name>
    <dbReference type="NCBI Taxonomy" id="283909"/>
    <lineage>
        <taxon>Eukaryota</taxon>
        <taxon>Metazoa</taxon>
        <taxon>Spiralia</taxon>
        <taxon>Lophotrochozoa</taxon>
        <taxon>Annelida</taxon>
        <taxon>Polychaeta</taxon>
        <taxon>Sedentaria</taxon>
        <taxon>Scolecida</taxon>
        <taxon>Capitellidae</taxon>
        <taxon>Capitella</taxon>
    </lineage>
</organism>
<dbReference type="EnsemblMetazoa" id="CapteT126681">
    <property type="protein sequence ID" value="CapteP126681"/>
    <property type="gene ID" value="CapteG126681"/>
</dbReference>
<dbReference type="InterPro" id="IPR008145">
    <property type="entry name" value="GK/Ca_channel_bsu"/>
</dbReference>
<evidence type="ECO:0000313" key="8">
    <source>
        <dbReference type="Proteomes" id="UP000014760"/>
    </source>
</evidence>
<dbReference type="Pfam" id="PF00625">
    <property type="entry name" value="Guanylate_kin"/>
    <property type="match status" value="1"/>
</dbReference>
<dbReference type="InterPro" id="IPR027417">
    <property type="entry name" value="P-loop_NTPase"/>
</dbReference>
<evidence type="ECO:0000259" key="5">
    <source>
        <dbReference type="PROSITE" id="PS50052"/>
    </source>
</evidence>
<dbReference type="HOGENOM" id="CLU_019293_1_0_1"/>
<feature type="region of interest" description="Disordered" evidence="4">
    <location>
        <begin position="563"/>
        <end position="587"/>
    </location>
</feature>
<dbReference type="PROSITE" id="PS50052">
    <property type="entry name" value="GUANYLATE_KINASE_2"/>
    <property type="match status" value="1"/>
</dbReference>
<dbReference type="GO" id="GO:0004385">
    <property type="term" value="F:GMP kinase activity"/>
    <property type="evidence" value="ECO:0007669"/>
    <property type="project" value="TreeGrafter"/>
</dbReference>
<dbReference type="EMBL" id="AMQN01011622">
    <property type="status" value="NOT_ANNOTATED_CDS"/>
    <property type="molecule type" value="Genomic_DNA"/>
</dbReference>
<dbReference type="InterPro" id="IPR003591">
    <property type="entry name" value="Leu-rich_rpt_typical-subtyp"/>
</dbReference>
<evidence type="ECO:0000256" key="4">
    <source>
        <dbReference type="SAM" id="MobiDB-lite"/>
    </source>
</evidence>
<dbReference type="Gene3D" id="3.40.50.300">
    <property type="entry name" value="P-loop containing nucleotide triphosphate hydrolases"/>
    <property type="match status" value="1"/>
</dbReference>
<proteinExistence type="predicted"/>
<evidence type="ECO:0000313" key="7">
    <source>
        <dbReference type="EnsemblMetazoa" id="CapteP126681"/>
    </source>
</evidence>
<dbReference type="Pfam" id="PF12799">
    <property type="entry name" value="LRR_4"/>
    <property type="match status" value="1"/>
</dbReference>
<gene>
    <name evidence="6" type="ORF">CAPTEDRAFT_126681</name>
</gene>
<keyword evidence="1" id="KW-0433">Leucine-rich repeat</keyword>
<dbReference type="SUPFAM" id="SSF52540">
    <property type="entry name" value="P-loop containing nucleoside triphosphate hydrolases"/>
    <property type="match status" value="1"/>
</dbReference>
<keyword evidence="8" id="KW-1185">Reference proteome</keyword>
<name>R7TQD8_CAPTE</name>
<dbReference type="PANTHER" id="PTHR23117">
    <property type="entry name" value="GUANYLATE KINASE-RELATED"/>
    <property type="match status" value="1"/>
</dbReference>
<accession>R7TQD8</accession>
<reference evidence="6 8" key="2">
    <citation type="journal article" date="2013" name="Nature">
        <title>Insights into bilaterian evolution from three spiralian genomes.</title>
        <authorList>
            <person name="Simakov O."/>
            <person name="Marletaz F."/>
            <person name="Cho S.J."/>
            <person name="Edsinger-Gonzales E."/>
            <person name="Havlak P."/>
            <person name="Hellsten U."/>
            <person name="Kuo D.H."/>
            <person name="Larsson T."/>
            <person name="Lv J."/>
            <person name="Arendt D."/>
            <person name="Savage R."/>
            <person name="Osoegawa K."/>
            <person name="de Jong P."/>
            <person name="Grimwood J."/>
            <person name="Chapman J.A."/>
            <person name="Shapiro H."/>
            <person name="Aerts A."/>
            <person name="Otillar R.P."/>
            <person name="Terry A.Y."/>
            <person name="Boore J.L."/>
            <person name="Grigoriev I.V."/>
            <person name="Lindberg D.R."/>
            <person name="Seaver E.C."/>
            <person name="Weisblat D.A."/>
            <person name="Putnam N.H."/>
            <person name="Rokhsar D.S."/>
        </authorList>
    </citation>
    <scope>NUCLEOTIDE SEQUENCE</scope>
    <source>
        <strain evidence="6 8">I ESC-2004</strain>
    </source>
</reference>
<dbReference type="OMA" id="CNQISEM"/>
<dbReference type="Proteomes" id="UP000014760">
    <property type="component" value="Unassembled WGS sequence"/>
</dbReference>
<protein>
    <recommendedName>
        <fullName evidence="5">Guanylate kinase-like domain-containing protein</fullName>
    </recommendedName>
</protein>
<evidence type="ECO:0000313" key="6">
    <source>
        <dbReference type="EMBL" id="ELT95849.1"/>
    </source>
</evidence>
<dbReference type="InterPro" id="IPR008144">
    <property type="entry name" value="Guanylate_kin-like_dom"/>
</dbReference>
<dbReference type="OrthoDB" id="6334211at2759"/>
<sequence>MCPGGVLDEDSVISGLSNLGRSAEGDKQVYLHLALPGFSMKDITLLCEFEHLQKVELPYNELTDLKALGNMPHLLELDVSHNKLKALLDFNPPKNLKMADFSFNQITDIPDLAPHHCLTILNIDNNQIKEMKNFGKCHRLKRLSLAHNQIEKIQGLHSLPITHLNLSANKLKKIENIKELDRLQVLNLSGNQIRSLDGLQGHEYLEGIDLEDNEIIDLSEVQYVQKLFLLRQLNLQRNPIRELPDYRLSILFHVRQLTDLDNHRVEVEEKVSATNMFSPSLEVIASRDHIMHVVYSFMQPSRILDSTLPSTETPYPMLVLVGPQGAGKQSLALKLVEEFPDYFGYGVAHTTRKPLPDEVQGKDYNFVSLGEFEETIKSGKFLQTYSYHGELFGLTIDAIEAVAREGLACVVHMELEGVLTLKNTSFEPRYVLVMPLSEEAHEKRLRDRNAYSETQIAWTMDRSELYADYNREKPGFFDMVIDSDDIVEAYKRLRHLVMDYLGIRAPTPSVSDLEPFMTADSNLLDKDYTSDTLAQSTSANNLARTWSKPSLADSATQQALASLKAKTGSPMPTHGRGIVVSHATMTH</sequence>
<feature type="domain" description="Guanylate kinase-like" evidence="5">
    <location>
        <begin position="315"/>
        <end position="498"/>
    </location>
</feature>
<dbReference type="SMART" id="SM00364">
    <property type="entry name" value="LRR_BAC"/>
    <property type="match status" value="5"/>
</dbReference>
<reference evidence="7" key="3">
    <citation type="submission" date="2015-06" db="UniProtKB">
        <authorList>
            <consortium name="EnsemblMetazoa"/>
        </authorList>
    </citation>
    <scope>IDENTIFICATION</scope>
</reference>
<dbReference type="PANTHER" id="PTHR23117:SF18">
    <property type="entry name" value="LEUCINE-RICH REPEAT AND GUANYLATE KINASE DOMAIN-CONTAINING PROTEIN"/>
    <property type="match status" value="1"/>
</dbReference>